<organism evidence="2 3">
    <name type="scientific">Acaryochloris thomasi RCC1774</name>
    <dbReference type="NCBI Taxonomy" id="1764569"/>
    <lineage>
        <taxon>Bacteria</taxon>
        <taxon>Bacillati</taxon>
        <taxon>Cyanobacteriota</taxon>
        <taxon>Cyanophyceae</taxon>
        <taxon>Acaryochloridales</taxon>
        <taxon>Acaryochloridaceae</taxon>
        <taxon>Acaryochloris</taxon>
        <taxon>Acaryochloris thomasi</taxon>
    </lineage>
</organism>
<evidence type="ECO:0000313" key="3">
    <source>
        <dbReference type="Proteomes" id="UP000248857"/>
    </source>
</evidence>
<dbReference type="PANTHER" id="PTHR11328">
    <property type="entry name" value="MAJOR FACILITATOR SUPERFAMILY DOMAIN-CONTAINING PROTEIN"/>
    <property type="match status" value="1"/>
</dbReference>
<dbReference type="NCBIfam" id="TIGR00792">
    <property type="entry name" value="gph"/>
    <property type="match status" value="1"/>
</dbReference>
<keyword evidence="1" id="KW-0472">Membrane</keyword>
<dbReference type="GO" id="GO:0005886">
    <property type="term" value="C:plasma membrane"/>
    <property type="evidence" value="ECO:0007669"/>
    <property type="project" value="TreeGrafter"/>
</dbReference>
<dbReference type="Pfam" id="PF13347">
    <property type="entry name" value="MFS_2"/>
    <property type="match status" value="1"/>
</dbReference>
<feature type="transmembrane region" description="Helical" evidence="1">
    <location>
        <begin position="382"/>
        <end position="403"/>
    </location>
</feature>
<dbReference type="SUPFAM" id="SSF103473">
    <property type="entry name" value="MFS general substrate transporter"/>
    <property type="match status" value="1"/>
</dbReference>
<reference evidence="2 3" key="1">
    <citation type="journal article" date="2018" name="Sci. Rep.">
        <title>A novel species of the marine cyanobacterium Acaryochloris with a unique pigment content and lifestyle.</title>
        <authorList>
            <person name="Partensky F."/>
            <person name="Six C."/>
            <person name="Ratin M."/>
            <person name="Garczarek L."/>
            <person name="Vaulot D."/>
            <person name="Probert I."/>
            <person name="Calteau A."/>
            <person name="Gourvil P."/>
            <person name="Marie D."/>
            <person name="Grebert T."/>
            <person name="Bouchier C."/>
            <person name="Le Panse S."/>
            <person name="Gachenot M."/>
            <person name="Rodriguez F."/>
            <person name="Garrido J.L."/>
        </authorList>
    </citation>
    <scope>NUCLEOTIDE SEQUENCE [LARGE SCALE GENOMIC DNA]</scope>
    <source>
        <strain evidence="2 3">RCC1774</strain>
    </source>
</reference>
<dbReference type="PANTHER" id="PTHR11328:SF24">
    <property type="entry name" value="MAJOR FACILITATOR SUPERFAMILY (MFS) PROFILE DOMAIN-CONTAINING PROTEIN"/>
    <property type="match status" value="1"/>
</dbReference>
<gene>
    <name evidence="2" type="primary">yjmB_1</name>
    <name evidence="2" type="ORF">C1752_00876</name>
</gene>
<protein>
    <submittedName>
        <fullName evidence="2">Putative symporter YjmB</fullName>
    </submittedName>
</protein>
<comment type="caution">
    <text evidence="2">The sequence shown here is derived from an EMBL/GenBank/DDBJ whole genome shotgun (WGS) entry which is preliminary data.</text>
</comment>
<feature type="transmembrane region" description="Helical" evidence="1">
    <location>
        <begin position="93"/>
        <end position="113"/>
    </location>
</feature>
<dbReference type="InterPro" id="IPR036259">
    <property type="entry name" value="MFS_trans_sf"/>
</dbReference>
<keyword evidence="1" id="KW-1133">Transmembrane helix</keyword>
<keyword evidence="3" id="KW-1185">Reference proteome</keyword>
<evidence type="ECO:0000313" key="2">
    <source>
        <dbReference type="EMBL" id="PZD74540.1"/>
    </source>
</evidence>
<dbReference type="InterPro" id="IPR001927">
    <property type="entry name" value="Na/Gal_symport"/>
</dbReference>
<feature type="transmembrane region" description="Helical" evidence="1">
    <location>
        <begin position="194"/>
        <end position="214"/>
    </location>
</feature>
<dbReference type="InterPro" id="IPR039672">
    <property type="entry name" value="MFS_2"/>
</dbReference>
<sequence length="474" mass="51881">MMPNLIDSERQEQALSQPLNLKTKLTYGVGEMSNEVPGSILVFFLLFFLTNRAGLNPGLAGSVLLVAKIWDAINDPLVGWLSDRTSSRWGRRYPWMLCGAIPLGVCFCLLWWVPPFASQGLLFGYYVAVTILFYTALTAVAIPYTTLASELTQTYDERTVLVSFKAIFSIASSILALVVARIIIGAIADPKLQYLILGAIAGTVACLATVCCVWGTRQRFRLIQAQRQSAPPAAILPILQQFKVALSNRPFLFVAGIYLCSWLGVQVTAAMLPYYVVNWMGLPEQHFTQMALTVQGTALVMMFVWSYLGQRIGKHAVYCCGVPLTLLAQVSLFLLQPGQVGLMYAGGVLAGLGLSVAYLVPWSLLPDVVDLDELKTGERREGIFFGLVVQLQKVAIALSIFMVGKILDGSGFIAAGADQAAPIQPESALWAIRWLIGPVPSVVLIGGWLLAYFYPLTRQVHGEILLKLNEQRQS</sequence>
<feature type="transmembrane region" description="Helical" evidence="1">
    <location>
        <begin position="431"/>
        <end position="454"/>
    </location>
</feature>
<feature type="transmembrane region" description="Helical" evidence="1">
    <location>
        <begin position="125"/>
        <end position="145"/>
    </location>
</feature>
<accession>A0A2W1JMF5</accession>
<dbReference type="Gene3D" id="1.20.1250.20">
    <property type="entry name" value="MFS general substrate transporter like domains"/>
    <property type="match status" value="2"/>
</dbReference>
<dbReference type="Proteomes" id="UP000248857">
    <property type="component" value="Unassembled WGS sequence"/>
</dbReference>
<feature type="transmembrane region" description="Helical" evidence="1">
    <location>
        <begin position="251"/>
        <end position="275"/>
    </location>
</feature>
<evidence type="ECO:0000256" key="1">
    <source>
        <dbReference type="SAM" id="Phobius"/>
    </source>
</evidence>
<dbReference type="GO" id="GO:0015293">
    <property type="term" value="F:symporter activity"/>
    <property type="evidence" value="ECO:0007669"/>
    <property type="project" value="InterPro"/>
</dbReference>
<feature type="transmembrane region" description="Helical" evidence="1">
    <location>
        <begin position="315"/>
        <end position="335"/>
    </location>
</feature>
<feature type="transmembrane region" description="Helical" evidence="1">
    <location>
        <begin position="341"/>
        <end position="361"/>
    </location>
</feature>
<dbReference type="CDD" id="cd17332">
    <property type="entry name" value="MFS_MelB_like"/>
    <property type="match status" value="1"/>
</dbReference>
<keyword evidence="1" id="KW-0812">Transmembrane</keyword>
<dbReference type="GO" id="GO:0008643">
    <property type="term" value="P:carbohydrate transport"/>
    <property type="evidence" value="ECO:0007669"/>
    <property type="project" value="InterPro"/>
</dbReference>
<name>A0A2W1JMF5_9CYAN</name>
<dbReference type="GO" id="GO:0006814">
    <property type="term" value="P:sodium ion transport"/>
    <property type="evidence" value="ECO:0007669"/>
    <property type="project" value="InterPro"/>
</dbReference>
<feature type="transmembrane region" description="Helical" evidence="1">
    <location>
        <begin position="166"/>
        <end position="188"/>
    </location>
</feature>
<dbReference type="EMBL" id="PQWO01000002">
    <property type="protein sequence ID" value="PZD74540.1"/>
    <property type="molecule type" value="Genomic_DNA"/>
</dbReference>
<feature type="transmembrane region" description="Helical" evidence="1">
    <location>
        <begin position="287"/>
        <end position="308"/>
    </location>
</feature>
<dbReference type="AlphaFoldDB" id="A0A2W1JMF5"/>
<proteinExistence type="predicted"/>